<dbReference type="GO" id="GO:0005739">
    <property type="term" value="C:mitochondrion"/>
    <property type="evidence" value="ECO:0007669"/>
    <property type="project" value="InterPro"/>
</dbReference>
<dbReference type="InterPro" id="IPR013653">
    <property type="entry name" value="GCN5-like_dom"/>
</dbReference>
<dbReference type="PROSITE" id="PS51186">
    <property type="entry name" value="GNAT"/>
    <property type="match status" value="1"/>
</dbReference>
<accession>A0A9X6NE19</accession>
<organism evidence="3 4">
    <name type="scientific">Hypsibius exemplaris</name>
    <name type="common">Freshwater tardigrade</name>
    <dbReference type="NCBI Taxonomy" id="2072580"/>
    <lineage>
        <taxon>Eukaryota</taxon>
        <taxon>Metazoa</taxon>
        <taxon>Ecdysozoa</taxon>
        <taxon>Tardigrada</taxon>
        <taxon>Eutardigrada</taxon>
        <taxon>Parachela</taxon>
        <taxon>Hypsibioidea</taxon>
        <taxon>Hypsibiidae</taxon>
        <taxon>Hypsibius</taxon>
    </lineage>
</organism>
<gene>
    <name evidence="3" type="ORF">BV898_16906</name>
</gene>
<dbReference type="PANTHER" id="PTHR15298">
    <property type="entry name" value="L-COA N-ACYLTRANSFERASE-RELATED"/>
    <property type="match status" value="1"/>
</dbReference>
<protein>
    <recommendedName>
        <fullName evidence="1">Glycine N-acyltransferase-like protein</fullName>
        <ecNumber evidence="1">2.3.1.-</ecNumber>
    </recommendedName>
</protein>
<comment type="caution">
    <text evidence="3">The sequence shown here is derived from an EMBL/GenBank/DDBJ whole genome shotgun (WGS) entry which is preliminary data.</text>
</comment>
<sequence length="292" mass="33846">MIVLTRDQLEQILKTLPEYYPKSLQLDAIIRNRLAGSHVWPGTEIVADKFPDYSVILQHPIKGSHDYLPCPEHNSVTLFCRDISRLEDIVRRKDFVDWSKGVEFFAVSRHDVYPCLWKQSEELENSVENHDSEEPDGIDLGIVHLLNPSYLVKSEVPEGFRLGEIPECYAEQCNREWHYGTPNSLSFFKHILRDKFPASGIFTQDDRLVAYIFSCEGGMFNGYVHPEYRGRGLYQVVNYDLAGKLVALGQPCSWLFVKRWNEPSLNSYRKLGAKKVHPDEFAVAWFEYEPKK</sequence>
<dbReference type="AlphaFoldDB" id="A0A9X6NE19"/>
<evidence type="ECO:0000313" key="3">
    <source>
        <dbReference type="EMBL" id="OWA52452.1"/>
    </source>
</evidence>
<dbReference type="InterPro" id="IPR010313">
    <property type="entry name" value="Glycine_N-acyltransferase"/>
</dbReference>
<dbReference type="EMBL" id="MTYJ01000269">
    <property type="protein sequence ID" value="OWA52452.1"/>
    <property type="molecule type" value="Genomic_DNA"/>
</dbReference>
<dbReference type="Gene3D" id="3.40.630.30">
    <property type="match status" value="1"/>
</dbReference>
<dbReference type="OrthoDB" id="61870at2759"/>
<dbReference type="GO" id="GO:0047961">
    <property type="term" value="F:glycine N-acyltransferase activity"/>
    <property type="evidence" value="ECO:0007669"/>
    <property type="project" value="InterPro"/>
</dbReference>
<evidence type="ECO:0000256" key="1">
    <source>
        <dbReference type="RuleBase" id="RU368002"/>
    </source>
</evidence>
<keyword evidence="4" id="KW-1185">Reference proteome</keyword>
<dbReference type="EC" id="2.3.1.-" evidence="1"/>
<dbReference type="PANTHER" id="PTHR15298:SF1">
    <property type="entry name" value="GLYCINE N-ACYLTRANSFERASE-LIKE PROTEIN"/>
    <property type="match status" value="1"/>
</dbReference>
<evidence type="ECO:0000313" key="4">
    <source>
        <dbReference type="Proteomes" id="UP000192578"/>
    </source>
</evidence>
<dbReference type="Pfam" id="PF08445">
    <property type="entry name" value="FR47"/>
    <property type="match status" value="1"/>
</dbReference>
<proteinExistence type="inferred from homology"/>
<dbReference type="Proteomes" id="UP000192578">
    <property type="component" value="Unassembled WGS sequence"/>
</dbReference>
<dbReference type="InterPro" id="IPR000182">
    <property type="entry name" value="GNAT_dom"/>
</dbReference>
<feature type="domain" description="N-acetyltransferase" evidence="2">
    <location>
        <begin position="154"/>
        <end position="292"/>
    </location>
</feature>
<evidence type="ECO:0000259" key="2">
    <source>
        <dbReference type="PROSITE" id="PS51186"/>
    </source>
</evidence>
<reference evidence="4" key="1">
    <citation type="submission" date="2017-01" db="EMBL/GenBank/DDBJ databases">
        <title>Comparative genomics of anhydrobiosis in the tardigrade Hypsibius dujardini.</title>
        <authorList>
            <person name="Yoshida Y."/>
            <person name="Koutsovoulos G."/>
            <person name="Laetsch D."/>
            <person name="Stevens L."/>
            <person name="Kumar S."/>
            <person name="Horikawa D."/>
            <person name="Ishino K."/>
            <person name="Komine S."/>
            <person name="Tomita M."/>
            <person name="Blaxter M."/>
            <person name="Arakawa K."/>
        </authorList>
    </citation>
    <scope>NUCLEOTIDE SEQUENCE [LARGE SCALE GENOMIC DNA]</scope>
    <source>
        <strain evidence="4">Z151</strain>
    </source>
</reference>
<dbReference type="SUPFAM" id="SSF55729">
    <property type="entry name" value="Acyl-CoA N-acyltransferases (Nat)"/>
    <property type="match status" value="1"/>
</dbReference>
<dbReference type="InterPro" id="IPR016181">
    <property type="entry name" value="Acyl_CoA_acyltransferase"/>
</dbReference>
<name>A0A9X6NE19_HYPEX</name>
<comment type="similarity">
    <text evidence="1">Belongs to the glycine N-acyltransferase family.</text>
</comment>
<keyword evidence="1" id="KW-0012">Acyltransferase</keyword>
<keyword evidence="1" id="KW-0808">Transferase</keyword>